<keyword evidence="4" id="KW-0812">Transmembrane</keyword>
<dbReference type="EMBL" id="CP060007">
    <property type="protein sequence ID" value="QNA43437.1"/>
    <property type="molecule type" value="Genomic_DNA"/>
</dbReference>
<dbReference type="Gene3D" id="2.40.50.100">
    <property type="match status" value="1"/>
</dbReference>
<comment type="similarity">
    <text evidence="2">Belongs to the membrane fusion protein (MFP) (TC 8.A.1) family.</text>
</comment>
<dbReference type="InterPro" id="IPR006143">
    <property type="entry name" value="RND_pump_MFP"/>
</dbReference>
<evidence type="ECO:0000259" key="5">
    <source>
        <dbReference type="Pfam" id="PF25967"/>
    </source>
</evidence>
<comment type="subcellular location">
    <subcellularLocation>
        <location evidence="1">Cell envelope</location>
    </subcellularLocation>
</comment>
<keyword evidence="7" id="KW-1185">Reference proteome</keyword>
<dbReference type="NCBIfam" id="TIGR01730">
    <property type="entry name" value="RND_mfp"/>
    <property type="match status" value="1"/>
</dbReference>
<dbReference type="GO" id="GO:0016020">
    <property type="term" value="C:membrane"/>
    <property type="evidence" value="ECO:0007669"/>
    <property type="project" value="InterPro"/>
</dbReference>
<name>A0A7G5XD84_9BACT</name>
<dbReference type="Pfam" id="PF25967">
    <property type="entry name" value="RND-MFP_C"/>
    <property type="match status" value="1"/>
</dbReference>
<dbReference type="PANTHER" id="PTHR32347:SF23">
    <property type="entry name" value="BLL5650 PROTEIN"/>
    <property type="match status" value="1"/>
</dbReference>
<accession>A0A7G5XD84</accession>
<protein>
    <submittedName>
        <fullName evidence="6">Efflux RND transporter periplasmic adaptor subunit</fullName>
    </submittedName>
</protein>
<evidence type="ECO:0000256" key="2">
    <source>
        <dbReference type="ARBA" id="ARBA00009477"/>
    </source>
</evidence>
<feature type="transmembrane region" description="Helical" evidence="4">
    <location>
        <begin position="15"/>
        <end position="34"/>
    </location>
</feature>
<feature type="domain" description="Multidrug resistance protein MdtA-like C-terminal permuted SH3" evidence="5">
    <location>
        <begin position="344"/>
        <end position="403"/>
    </location>
</feature>
<dbReference type="Proteomes" id="UP000515344">
    <property type="component" value="Chromosome"/>
</dbReference>
<dbReference type="Gene3D" id="2.40.30.170">
    <property type="match status" value="1"/>
</dbReference>
<dbReference type="AlphaFoldDB" id="A0A7G5XD84"/>
<dbReference type="GO" id="GO:0022857">
    <property type="term" value="F:transmembrane transporter activity"/>
    <property type="evidence" value="ECO:0007669"/>
    <property type="project" value="InterPro"/>
</dbReference>
<reference evidence="7" key="1">
    <citation type="submission" date="2020-08" db="EMBL/GenBank/DDBJ databases">
        <title>Lacibacter sp. S13-6-6 genome sequencing.</title>
        <authorList>
            <person name="Jin L."/>
        </authorList>
    </citation>
    <scope>NUCLEOTIDE SEQUENCE [LARGE SCALE GENOMIC DNA]</scope>
    <source>
        <strain evidence="7">S13-6-6</strain>
    </source>
</reference>
<evidence type="ECO:0000313" key="7">
    <source>
        <dbReference type="Proteomes" id="UP000515344"/>
    </source>
</evidence>
<keyword evidence="4" id="KW-0472">Membrane</keyword>
<gene>
    <name evidence="6" type="ORF">H4075_15280</name>
</gene>
<dbReference type="GO" id="GO:0030313">
    <property type="term" value="C:cell envelope"/>
    <property type="evidence" value="ECO:0007669"/>
    <property type="project" value="UniProtKB-SubCell"/>
</dbReference>
<evidence type="ECO:0000256" key="3">
    <source>
        <dbReference type="ARBA" id="ARBA00023054"/>
    </source>
</evidence>
<keyword evidence="4" id="KW-1133">Transmembrane helix</keyword>
<dbReference type="Gene3D" id="1.10.287.470">
    <property type="entry name" value="Helix hairpin bin"/>
    <property type="match status" value="1"/>
</dbReference>
<dbReference type="RefSeq" id="WP_182801702.1">
    <property type="nucleotide sequence ID" value="NZ_CP060007.1"/>
</dbReference>
<organism evidence="6 7">
    <name type="scientific">Lacibacter sediminis</name>
    <dbReference type="NCBI Taxonomy" id="2760713"/>
    <lineage>
        <taxon>Bacteria</taxon>
        <taxon>Pseudomonadati</taxon>
        <taxon>Bacteroidota</taxon>
        <taxon>Chitinophagia</taxon>
        <taxon>Chitinophagales</taxon>
        <taxon>Chitinophagaceae</taxon>
        <taxon>Lacibacter</taxon>
    </lineage>
</organism>
<evidence type="ECO:0000256" key="4">
    <source>
        <dbReference type="SAM" id="Phobius"/>
    </source>
</evidence>
<keyword evidence="3" id="KW-0175">Coiled coil</keyword>
<dbReference type="Gene3D" id="2.40.420.20">
    <property type="match status" value="1"/>
</dbReference>
<evidence type="ECO:0000313" key="6">
    <source>
        <dbReference type="EMBL" id="QNA43437.1"/>
    </source>
</evidence>
<proteinExistence type="inferred from homology"/>
<sequence length="417" mass="47243">MDRVIEKKKWNTKRILTIAGIAAIVALIAASVYFTSGKSKLNVDTERITIGEIKTAAFHEFITLNGVVLPESTIYLDAMEGGRVEEKYVEDGAMMTKGQPILRLSNTDLELQLANQETQVFNVLTQMQISKNNAEQNSINRQNQDAEVDNALKESERVYLLNKKLYDQKVIGLQEFQSSKNLYDYQLRRKKLTEQIMKTDATSMKQQVDQMGESYQQMKRTLALMRKKVGDLIVRAPVDGQLTSLDAEIGENKNKGQRLGQIDVMSGYKLRVDIDEHYISRIFAGLMGNCDVAGKTYQLKIKKVYTQVTNGRFQVDMEFADKVPEGIRRGQTLQVRLALSEETQAILLPKGGFYQQTGGNWIFKLNENGTVAYKVDIQLGRQNPDYYEVLSGLKPGDKVVTSSYENYGNMQELILKK</sequence>
<dbReference type="InterPro" id="IPR050465">
    <property type="entry name" value="UPF0194_transport"/>
</dbReference>
<dbReference type="InterPro" id="IPR058627">
    <property type="entry name" value="MdtA-like_C"/>
</dbReference>
<dbReference type="KEGG" id="lacs:H4075_15280"/>
<evidence type="ECO:0000256" key="1">
    <source>
        <dbReference type="ARBA" id="ARBA00004196"/>
    </source>
</evidence>
<dbReference type="PANTHER" id="PTHR32347">
    <property type="entry name" value="EFFLUX SYSTEM COMPONENT YKNX-RELATED"/>
    <property type="match status" value="1"/>
</dbReference>